<reference evidence="2 3" key="1">
    <citation type="journal article" date="2023" name="Plants (Basel)">
        <title>Bridging the Gap: Combining Genomics and Transcriptomics Approaches to Understand Stylosanthes scabra, an Orphan Legume from the Brazilian Caatinga.</title>
        <authorList>
            <person name="Ferreira-Neto J.R.C."/>
            <person name="da Silva M.D."/>
            <person name="Binneck E."/>
            <person name="de Melo N.F."/>
            <person name="da Silva R.H."/>
            <person name="de Melo A.L.T.M."/>
            <person name="Pandolfi V."/>
            <person name="Bustamante F.O."/>
            <person name="Brasileiro-Vidal A.C."/>
            <person name="Benko-Iseppon A.M."/>
        </authorList>
    </citation>
    <scope>NUCLEOTIDE SEQUENCE [LARGE SCALE GENOMIC DNA]</scope>
    <source>
        <tissue evidence="2">Leaves</tissue>
    </source>
</reference>
<sequence>MIEENELSKEKEVGNDQAIRKEANEITRNLAIAGNNQSSSSIPEHNKEMETTTTLPNLKPDQQNQEVFNKEDNNHSQGEKTQKQENEKLKLTTTNALVIGGFFFYHFCRFQRYRGIYRQKKFAGKNLAVSMLSKNLPADNLGAISVFPPSLPADP</sequence>
<comment type="caution">
    <text evidence="2">The sequence shown here is derived from an EMBL/GenBank/DDBJ whole genome shotgun (WGS) entry which is preliminary data.</text>
</comment>
<feature type="compositionally biased region" description="Polar residues" evidence="1">
    <location>
        <begin position="34"/>
        <end position="43"/>
    </location>
</feature>
<dbReference type="Proteomes" id="UP001341840">
    <property type="component" value="Unassembled WGS sequence"/>
</dbReference>
<keyword evidence="3" id="KW-1185">Reference proteome</keyword>
<feature type="compositionally biased region" description="Polar residues" evidence="1">
    <location>
        <begin position="51"/>
        <end position="67"/>
    </location>
</feature>
<evidence type="ECO:0000313" key="3">
    <source>
        <dbReference type="Proteomes" id="UP001341840"/>
    </source>
</evidence>
<evidence type="ECO:0000256" key="1">
    <source>
        <dbReference type="SAM" id="MobiDB-lite"/>
    </source>
</evidence>
<protein>
    <submittedName>
        <fullName evidence="2">Uncharacterized protein</fullName>
    </submittedName>
</protein>
<name>A0ABU6YID3_9FABA</name>
<gene>
    <name evidence="2" type="ORF">PIB30_057167</name>
</gene>
<feature type="region of interest" description="Disordered" evidence="1">
    <location>
        <begin position="32"/>
        <end position="87"/>
    </location>
</feature>
<accession>A0ABU6YID3</accession>
<proteinExistence type="predicted"/>
<organism evidence="2 3">
    <name type="scientific">Stylosanthes scabra</name>
    <dbReference type="NCBI Taxonomy" id="79078"/>
    <lineage>
        <taxon>Eukaryota</taxon>
        <taxon>Viridiplantae</taxon>
        <taxon>Streptophyta</taxon>
        <taxon>Embryophyta</taxon>
        <taxon>Tracheophyta</taxon>
        <taxon>Spermatophyta</taxon>
        <taxon>Magnoliopsida</taxon>
        <taxon>eudicotyledons</taxon>
        <taxon>Gunneridae</taxon>
        <taxon>Pentapetalae</taxon>
        <taxon>rosids</taxon>
        <taxon>fabids</taxon>
        <taxon>Fabales</taxon>
        <taxon>Fabaceae</taxon>
        <taxon>Papilionoideae</taxon>
        <taxon>50 kb inversion clade</taxon>
        <taxon>dalbergioids sensu lato</taxon>
        <taxon>Dalbergieae</taxon>
        <taxon>Pterocarpus clade</taxon>
        <taxon>Stylosanthes</taxon>
    </lineage>
</organism>
<evidence type="ECO:0000313" key="2">
    <source>
        <dbReference type="EMBL" id="MED6209691.1"/>
    </source>
</evidence>
<feature type="compositionally biased region" description="Basic and acidic residues" evidence="1">
    <location>
        <begin position="68"/>
        <end position="87"/>
    </location>
</feature>
<dbReference type="EMBL" id="JASCZI010242120">
    <property type="protein sequence ID" value="MED6209691.1"/>
    <property type="molecule type" value="Genomic_DNA"/>
</dbReference>